<feature type="compositionally biased region" description="Polar residues" evidence="1">
    <location>
        <begin position="36"/>
        <end position="47"/>
    </location>
</feature>
<evidence type="ECO:0000313" key="3">
    <source>
        <dbReference type="RefSeq" id="XP_013787024.1"/>
    </source>
</evidence>
<reference evidence="3" key="1">
    <citation type="submission" date="2025-08" db="UniProtKB">
        <authorList>
            <consortium name="RefSeq"/>
        </authorList>
    </citation>
    <scope>IDENTIFICATION</scope>
    <source>
        <tissue evidence="3">Muscle</tissue>
    </source>
</reference>
<feature type="compositionally biased region" description="Low complexity" evidence="1">
    <location>
        <begin position="78"/>
        <end position="92"/>
    </location>
</feature>
<protein>
    <submittedName>
        <fullName evidence="3">Uncharacterized protein LOC106470985</fullName>
    </submittedName>
</protein>
<evidence type="ECO:0000256" key="1">
    <source>
        <dbReference type="SAM" id="MobiDB-lite"/>
    </source>
</evidence>
<dbReference type="Proteomes" id="UP000694941">
    <property type="component" value="Unplaced"/>
</dbReference>
<dbReference type="PANTHER" id="PTHR38338:SF1">
    <property type="entry name" value="AGAP013079-PA"/>
    <property type="match status" value="1"/>
</dbReference>
<evidence type="ECO:0000313" key="2">
    <source>
        <dbReference type="Proteomes" id="UP000694941"/>
    </source>
</evidence>
<proteinExistence type="predicted"/>
<dbReference type="RefSeq" id="XP_013787024.1">
    <property type="nucleotide sequence ID" value="XM_013931570.1"/>
</dbReference>
<dbReference type="PANTHER" id="PTHR38338">
    <property type="entry name" value="AGAP013079-PA"/>
    <property type="match status" value="1"/>
</dbReference>
<sequence>MAFMMPVVRNEYEIYPSRSRRGSNCSQPRSRRGTRSESATPSLSCSPESDVEERMANIAHLQGESREQQRRCSSQCVSESHSPNSASNSSLNKFHNRLVDKLKRKLKIETVTEQIPPKGPSVKLL</sequence>
<feature type="region of interest" description="Disordered" evidence="1">
    <location>
        <begin position="14"/>
        <end position="94"/>
    </location>
</feature>
<organism evidence="2 3">
    <name type="scientific">Limulus polyphemus</name>
    <name type="common">Atlantic horseshoe crab</name>
    <dbReference type="NCBI Taxonomy" id="6850"/>
    <lineage>
        <taxon>Eukaryota</taxon>
        <taxon>Metazoa</taxon>
        <taxon>Ecdysozoa</taxon>
        <taxon>Arthropoda</taxon>
        <taxon>Chelicerata</taxon>
        <taxon>Merostomata</taxon>
        <taxon>Xiphosura</taxon>
        <taxon>Limulidae</taxon>
        <taxon>Limulus</taxon>
    </lineage>
</organism>
<name>A0ABM1BR37_LIMPO</name>
<keyword evidence="2" id="KW-1185">Reference proteome</keyword>
<accession>A0ABM1BR37</accession>
<dbReference type="GeneID" id="106470985"/>
<gene>
    <name evidence="3" type="primary">LOC106470985</name>
</gene>